<protein>
    <recommendedName>
        <fullName evidence="5">J domain-containing protein</fullName>
    </recommendedName>
</protein>
<dbReference type="InterPro" id="IPR016187">
    <property type="entry name" value="CTDL_fold"/>
</dbReference>
<feature type="compositionally biased region" description="Low complexity" evidence="1">
    <location>
        <begin position="180"/>
        <end position="194"/>
    </location>
</feature>
<name>A0A5C6ASQ5_9BACT</name>
<organism evidence="3 4">
    <name type="scientific">Neorhodopirellula pilleata</name>
    <dbReference type="NCBI Taxonomy" id="2714738"/>
    <lineage>
        <taxon>Bacteria</taxon>
        <taxon>Pseudomonadati</taxon>
        <taxon>Planctomycetota</taxon>
        <taxon>Planctomycetia</taxon>
        <taxon>Pirellulales</taxon>
        <taxon>Pirellulaceae</taxon>
        <taxon>Neorhodopirellula</taxon>
    </lineage>
</organism>
<proteinExistence type="predicted"/>
<feature type="region of interest" description="Disordered" evidence="1">
    <location>
        <begin position="101"/>
        <end position="123"/>
    </location>
</feature>
<dbReference type="Gene3D" id="3.10.100.10">
    <property type="entry name" value="Mannose-Binding Protein A, subunit A"/>
    <property type="match status" value="1"/>
</dbReference>
<feature type="compositionally biased region" description="Polar residues" evidence="1">
    <location>
        <begin position="203"/>
        <end position="232"/>
    </location>
</feature>
<dbReference type="EMBL" id="SJPM01000002">
    <property type="protein sequence ID" value="TWU02096.1"/>
    <property type="molecule type" value="Genomic_DNA"/>
</dbReference>
<feature type="region of interest" description="Disordered" evidence="1">
    <location>
        <begin position="177"/>
        <end position="249"/>
    </location>
</feature>
<comment type="caution">
    <text evidence="3">The sequence shown here is derived from an EMBL/GenBank/DDBJ whole genome shotgun (WGS) entry which is preliminary data.</text>
</comment>
<sequence>MQHDNSGEASQYDPYHKLLGIPKRDQPPTLYRLLGVESLESDRDVIDAAANKQMAYLRDCCNGLHAEQAERLLNEVSEARLRLLNPQSKQQYDAQLHARVAPQQQSSPTTGAPTIHVHASSRPRRKRSSSFGLILSVLVPSGLSLLIAWKTGLLTQQHLDVLSKPFAGSMDTESIDPAVSLAPSSSMTSPASSSVRGVDDLAASSTSQRGAITASGTIPHSMSPGASAQTNFRPEPSAGVTSNAAPNISSSDAAMERLRAFRMLASGGGGTGPSNHRVPYADGYFGPRLPMPTPEQISISMEEVETIFAPKIAAAQTPHEKRHFATNCYLLVDETPQTAAKYVLLEISWKFFREANDFTGAMLALDSMASRFEANVDSKRSATIIELVTKLYRPSEQLAAADQTEAMARVALMAEDYPTLIELGRIGKRLAIDFKNISMNKKFASLIEEALVLQQAHPMVEAARERLRLEPDNPKANEYLGRFLCFGKSDWGNGLPMLRRAENTKLATMAELELQMPSDAASAEKLADQWWEFAALLPGEPALAMEYQERAVHWYQHALNSGLSGLSRAAAQTRIDTYSQENKERLDIRSAPNADLRTPTPPRGVPPEAIHFDGNWYLFSTKTLRFEAAVAMATQAGGRLVVVRSEAENEFVSQHARRPLMLGMLRKDGVWYDALGEMQYFFMWDQQAGQPEGLPNEPLAAMYRRTHLWHDFTDEPMYFAIEWGKE</sequence>
<evidence type="ECO:0000256" key="2">
    <source>
        <dbReference type="SAM" id="Phobius"/>
    </source>
</evidence>
<feature type="compositionally biased region" description="Polar residues" evidence="1">
    <location>
        <begin position="239"/>
        <end position="249"/>
    </location>
</feature>
<reference evidence="3 4" key="1">
    <citation type="submission" date="2019-02" db="EMBL/GenBank/DDBJ databases">
        <title>Deep-cultivation of Planctomycetes and their phenomic and genomic characterization uncovers novel biology.</title>
        <authorList>
            <person name="Wiegand S."/>
            <person name="Jogler M."/>
            <person name="Boedeker C."/>
            <person name="Pinto D."/>
            <person name="Vollmers J."/>
            <person name="Rivas-Marin E."/>
            <person name="Kohn T."/>
            <person name="Peeters S.H."/>
            <person name="Heuer A."/>
            <person name="Rast P."/>
            <person name="Oberbeckmann S."/>
            <person name="Bunk B."/>
            <person name="Jeske O."/>
            <person name="Meyerdierks A."/>
            <person name="Storesund J.E."/>
            <person name="Kallscheuer N."/>
            <person name="Luecker S."/>
            <person name="Lage O.M."/>
            <person name="Pohl T."/>
            <person name="Merkel B.J."/>
            <person name="Hornburger P."/>
            <person name="Mueller R.-W."/>
            <person name="Bruemmer F."/>
            <person name="Labrenz M."/>
            <person name="Spormann A.M."/>
            <person name="Op Den Camp H."/>
            <person name="Overmann J."/>
            <person name="Amann R."/>
            <person name="Jetten M.S.M."/>
            <person name="Mascher T."/>
            <person name="Medema M.H."/>
            <person name="Devos D.P."/>
            <person name="Kaster A.-K."/>
            <person name="Ovreas L."/>
            <person name="Rohde M."/>
            <person name="Galperin M.Y."/>
            <person name="Jogler C."/>
        </authorList>
    </citation>
    <scope>NUCLEOTIDE SEQUENCE [LARGE SCALE GENOMIC DNA]</scope>
    <source>
        <strain evidence="3 4">Pla100</strain>
    </source>
</reference>
<evidence type="ECO:0000313" key="4">
    <source>
        <dbReference type="Proteomes" id="UP000316213"/>
    </source>
</evidence>
<evidence type="ECO:0000256" key="1">
    <source>
        <dbReference type="SAM" id="MobiDB-lite"/>
    </source>
</evidence>
<evidence type="ECO:0008006" key="5">
    <source>
        <dbReference type="Google" id="ProtNLM"/>
    </source>
</evidence>
<feature type="region of interest" description="Disordered" evidence="1">
    <location>
        <begin position="1"/>
        <end position="23"/>
    </location>
</feature>
<dbReference type="RefSeq" id="WP_146577263.1">
    <property type="nucleotide sequence ID" value="NZ_SJPM01000002.1"/>
</dbReference>
<feature type="compositionally biased region" description="Polar residues" evidence="1">
    <location>
        <begin position="102"/>
        <end position="112"/>
    </location>
</feature>
<keyword evidence="2" id="KW-0472">Membrane</keyword>
<keyword evidence="2" id="KW-1133">Transmembrane helix</keyword>
<accession>A0A5C6ASQ5</accession>
<dbReference type="OrthoDB" id="292455at2"/>
<dbReference type="AlphaFoldDB" id="A0A5C6ASQ5"/>
<keyword evidence="2" id="KW-0812">Transmembrane</keyword>
<evidence type="ECO:0000313" key="3">
    <source>
        <dbReference type="EMBL" id="TWU02096.1"/>
    </source>
</evidence>
<feature type="transmembrane region" description="Helical" evidence="2">
    <location>
        <begin position="131"/>
        <end position="149"/>
    </location>
</feature>
<dbReference type="InterPro" id="IPR016186">
    <property type="entry name" value="C-type_lectin-like/link_sf"/>
</dbReference>
<keyword evidence="4" id="KW-1185">Reference proteome</keyword>
<dbReference type="Proteomes" id="UP000316213">
    <property type="component" value="Unassembled WGS sequence"/>
</dbReference>
<dbReference type="SUPFAM" id="SSF56436">
    <property type="entry name" value="C-type lectin-like"/>
    <property type="match status" value="1"/>
</dbReference>
<gene>
    <name evidence="3" type="ORF">Pla100_18360</name>
</gene>